<comment type="caution">
    <text evidence="1">The sequence shown here is derived from an EMBL/GenBank/DDBJ whole genome shotgun (WGS) entry which is preliminary data.</text>
</comment>
<organism evidence="1 2">
    <name type="scientific">Heracleum sosnowskyi</name>
    <dbReference type="NCBI Taxonomy" id="360622"/>
    <lineage>
        <taxon>Eukaryota</taxon>
        <taxon>Viridiplantae</taxon>
        <taxon>Streptophyta</taxon>
        <taxon>Embryophyta</taxon>
        <taxon>Tracheophyta</taxon>
        <taxon>Spermatophyta</taxon>
        <taxon>Magnoliopsida</taxon>
        <taxon>eudicotyledons</taxon>
        <taxon>Gunneridae</taxon>
        <taxon>Pentapetalae</taxon>
        <taxon>asterids</taxon>
        <taxon>campanulids</taxon>
        <taxon>Apiales</taxon>
        <taxon>Apiaceae</taxon>
        <taxon>Apioideae</taxon>
        <taxon>apioid superclade</taxon>
        <taxon>Tordylieae</taxon>
        <taxon>Tordyliinae</taxon>
        <taxon>Heracleum</taxon>
    </lineage>
</organism>
<dbReference type="AlphaFoldDB" id="A0AAD8H7X9"/>
<evidence type="ECO:0000313" key="2">
    <source>
        <dbReference type="Proteomes" id="UP001237642"/>
    </source>
</evidence>
<sequence length="344" mass="38741">MWLAFLNDDQSLFLSPHLKDTKKCMFVFSKLSKHLRSTTSTSSRKAGLRNHGCVTTENTSKKTGCGTWDGKTTRKQIRDDEGNFIVKIDYLVFEINETDSEVSGFDTRNVGLYRMHEVTTENLTAIHGGGVDDWYATQFQELDVFSQDKKETINTNLEGPDSVTTENLTTIHDGVDDRSGATQIQELDILSQKKEETINKNLEGPSSVTIENLSTTHGDVDDQFGVTQYQELDVFSQEIKEETMNKNLEGPSSITEENQTAIHCGFYDRSAATQFQDLDAFYENFGFDELGSESFCLGDLGDISLSFDGLRDLSDVDLGLCFDVDWFMECLDSDPQEKPVEDKY</sequence>
<accession>A0AAD8H7X9</accession>
<gene>
    <name evidence="1" type="ORF">POM88_045792</name>
</gene>
<name>A0AAD8H7X9_9APIA</name>
<evidence type="ECO:0000313" key="1">
    <source>
        <dbReference type="EMBL" id="KAK1361318.1"/>
    </source>
</evidence>
<reference evidence="1" key="2">
    <citation type="submission" date="2023-05" db="EMBL/GenBank/DDBJ databases">
        <authorList>
            <person name="Schelkunov M.I."/>
        </authorList>
    </citation>
    <scope>NUCLEOTIDE SEQUENCE</scope>
    <source>
        <strain evidence="1">Hsosn_3</strain>
        <tissue evidence="1">Leaf</tissue>
    </source>
</reference>
<keyword evidence="2" id="KW-1185">Reference proteome</keyword>
<dbReference type="EMBL" id="JAUIZM010000010">
    <property type="protein sequence ID" value="KAK1361318.1"/>
    <property type="molecule type" value="Genomic_DNA"/>
</dbReference>
<protein>
    <submittedName>
        <fullName evidence="1">Uncharacterized protein</fullName>
    </submittedName>
</protein>
<proteinExistence type="predicted"/>
<reference evidence="1" key="1">
    <citation type="submission" date="2023-02" db="EMBL/GenBank/DDBJ databases">
        <title>Genome of toxic invasive species Heracleum sosnowskyi carries increased number of genes despite the absence of recent whole-genome duplications.</title>
        <authorList>
            <person name="Schelkunov M."/>
            <person name="Shtratnikova V."/>
            <person name="Makarenko M."/>
            <person name="Klepikova A."/>
            <person name="Omelchenko D."/>
            <person name="Novikova G."/>
            <person name="Obukhova E."/>
            <person name="Bogdanov V."/>
            <person name="Penin A."/>
            <person name="Logacheva M."/>
        </authorList>
    </citation>
    <scope>NUCLEOTIDE SEQUENCE</scope>
    <source>
        <strain evidence="1">Hsosn_3</strain>
        <tissue evidence="1">Leaf</tissue>
    </source>
</reference>
<dbReference type="Proteomes" id="UP001237642">
    <property type="component" value="Unassembled WGS sequence"/>
</dbReference>